<organism evidence="2 3">
    <name type="scientific">Roseivirga thermotolerans</name>
    <dbReference type="NCBI Taxonomy" id="1758176"/>
    <lineage>
        <taxon>Bacteria</taxon>
        <taxon>Pseudomonadati</taxon>
        <taxon>Bacteroidota</taxon>
        <taxon>Cytophagia</taxon>
        <taxon>Cytophagales</taxon>
        <taxon>Roseivirgaceae</taxon>
        <taxon>Roseivirga</taxon>
    </lineage>
</organism>
<evidence type="ECO:0008006" key="4">
    <source>
        <dbReference type="Google" id="ProtNLM"/>
    </source>
</evidence>
<keyword evidence="3" id="KW-1185">Reference proteome</keyword>
<dbReference type="InterPro" id="IPR034660">
    <property type="entry name" value="DinB/YfiT-like"/>
</dbReference>
<dbReference type="Gene3D" id="1.20.120.450">
    <property type="entry name" value="dinb family like domain"/>
    <property type="match status" value="1"/>
</dbReference>
<feature type="signal peptide" evidence="1">
    <location>
        <begin position="1"/>
        <end position="22"/>
    </location>
</feature>
<name>A0ABQ3I6J5_9BACT</name>
<evidence type="ECO:0000313" key="3">
    <source>
        <dbReference type="Proteomes" id="UP000658258"/>
    </source>
</evidence>
<dbReference type="Proteomes" id="UP000658258">
    <property type="component" value="Unassembled WGS sequence"/>
</dbReference>
<dbReference type="EMBL" id="BNAG01000002">
    <property type="protein sequence ID" value="GHE62005.1"/>
    <property type="molecule type" value="Genomic_DNA"/>
</dbReference>
<dbReference type="SUPFAM" id="SSF109854">
    <property type="entry name" value="DinB/YfiT-like putative metalloenzymes"/>
    <property type="match status" value="1"/>
</dbReference>
<evidence type="ECO:0000256" key="1">
    <source>
        <dbReference type="SAM" id="SignalP"/>
    </source>
</evidence>
<reference evidence="3" key="1">
    <citation type="journal article" date="2019" name="Int. J. Syst. Evol. Microbiol.">
        <title>The Global Catalogue of Microorganisms (GCM) 10K type strain sequencing project: providing services to taxonomists for standard genome sequencing and annotation.</title>
        <authorList>
            <consortium name="The Broad Institute Genomics Platform"/>
            <consortium name="The Broad Institute Genome Sequencing Center for Infectious Disease"/>
            <person name="Wu L."/>
            <person name="Ma J."/>
        </authorList>
    </citation>
    <scope>NUCLEOTIDE SEQUENCE [LARGE SCALE GENOMIC DNA]</scope>
    <source>
        <strain evidence="3">CGMCC 1.15111</strain>
    </source>
</reference>
<proteinExistence type="predicted"/>
<feature type="chain" id="PRO_5046141150" description="DinB-like domain-containing protein" evidence="1">
    <location>
        <begin position="23"/>
        <end position="186"/>
    </location>
</feature>
<sequence length="186" mass="20869">MLLAMKALYTSLFFLFFTALSAQDLPYRSIPDVPEGLYAQQAMARMVDGLGFRFYWASESLRPEDLAFGPEGEGRNVMQTIQHIYGLSVFTMTSLDKTFEAPKAADTYEELRTQTLHLIKAISDKLQRMDNASLQKVEVNGLPFWYLINGPIADAIYHTGQIVLLRRMSGNPTNPKVSVLRGVVGN</sequence>
<gene>
    <name evidence="2" type="ORF">GCM10011340_16430</name>
</gene>
<accession>A0ABQ3I6J5</accession>
<protein>
    <recommendedName>
        <fullName evidence="4">DinB-like domain-containing protein</fullName>
    </recommendedName>
</protein>
<keyword evidence="1" id="KW-0732">Signal</keyword>
<comment type="caution">
    <text evidence="2">The sequence shown here is derived from an EMBL/GenBank/DDBJ whole genome shotgun (WGS) entry which is preliminary data.</text>
</comment>
<evidence type="ECO:0000313" key="2">
    <source>
        <dbReference type="EMBL" id="GHE62005.1"/>
    </source>
</evidence>